<evidence type="ECO:0000256" key="1">
    <source>
        <dbReference type="SAM" id="MobiDB-lite"/>
    </source>
</evidence>
<keyword evidence="3" id="KW-1185">Reference proteome</keyword>
<gene>
    <name evidence="2" type="ORF">CLUP02_12609</name>
</gene>
<protein>
    <submittedName>
        <fullName evidence="2">Uncharacterized protein</fullName>
    </submittedName>
</protein>
<proteinExistence type="predicted"/>
<organism evidence="2 3">
    <name type="scientific">Colletotrichum lupini</name>
    <dbReference type="NCBI Taxonomy" id="145971"/>
    <lineage>
        <taxon>Eukaryota</taxon>
        <taxon>Fungi</taxon>
        <taxon>Dikarya</taxon>
        <taxon>Ascomycota</taxon>
        <taxon>Pezizomycotina</taxon>
        <taxon>Sordariomycetes</taxon>
        <taxon>Hypocreomycetidae</taxon>
        <taxon>Glomerellales</taxon>
        <taxon>Glomerellaceae</taxon>
        <taxon>Colletotrichum</taxon>
        <taxon>Colletotrichum acutatum species complex</taxon>
    </lineage>
</organism>
<dbReference type="EMBL" id="CP019478">
    <property type="protein sequence ID" value="UQC87107.1"/>
    <property type="molecule type" value="Genomic_DNA"/>
</dbReference>
<dbReference type="Proteomes" id="UP000830671">
    <property type="component" value="Chromosome 6"/>
</dbReference>
<dbReference type="GeneID" id="73346583"/>
<feature type="region of interest" description="Disordered" evidence="1">
    <location>
        <begin position="37"/>
        <end position="62"/>
    </location>
</feature>
<accession>A0A9Q8T2K0</accession>
<dbReference type="KEGG" id="clup:CLUP02_12609"/>
<dbReference type="RefSeq" id="XP_049148718.1">
    <property type="nucleotide sequence ID" value="XM_049291573.1"/>
</dbReference>
<evidence type="ECO:0000313" key="2">
    <source>
        <dbReference type="EMBL" id="UQC87107.1"/>
    </source>
</evidence>
<dbReference type="AlphaFoldDB" id="A0A9Q8T2K0"/>
<feature type="region of interest" description="Disordered" evidence="1">
    <location>
        <begin position="91"/>
        <end position="122"/>
    </location>
</feature>
<evidence type="ECO:0000313" key="3">
    <source>
        <dbReference type="Proteomes" id="UP000830671"/>
    </source>
</evidence>
<sequence>MPKAALKCRRGEALSNYLFENCIASSQTPRLGKPLSLELSTHHRGAGGGGAPNSSPPPMLPPMQELVLGHTLTDLRVQPRNTPGITWTEYHPFSLPARPRNPRICSSPQAGFGERPPPYPSS</sequence>
<name>A0A9Q8T2K0_9PEZI</name>
<reference evidence="2" key="1">
    <citation type="journal article" date="2021" name="Mol. Plant Microbe Interact.">
        <title>Complete Genome Sequence of the Plant-Pathogenic Fungus Colletotrichum lupini.</title>
        <authorList>
            <person name="Baroncelli R."/>
            <person name="Pensec F."/>
            <person name="Da Lio D."/>
            <person name="Boufleur T."/>
            <person name="Vicente I."/>
            <person name="Sarrocco S."/>
            <person name="Picot A."/>
            <person name="Baraldi E."/>
            <person name="Sukno S."/>
            <person name="Thon M."/>
            <person name="Le Floch G."/>
        </authorList>
    </citation>
    <scope>NUCLEOTIDE SEQUENCE</scope>
    <source>
        <strain evidence="2">IMI 504893</strain>
    </source>
</reference>